<dbReference type="SUPFAM" id="SSF53098">
    <property type="entry name" value="Ribonuclease H-like"/>
    <property type="match status" value="1"/>
</dbReference>
<organism evidence="3 4">
    <name type="scientific">Polynucleobacter sphagniphilus</name>
    <dbReference type="NCBI Taxonomy" id="1743169"/>
    <lineage>
        <taxon>Bacteria</taxon>
        <taxon>Pseudomonadati</taxon>
        <taxon>Pseudomonadota</taxon>
        <taxon>Betaproteobacteria</taxon>
        <taxon>Burkholderiales</taxon>
        <taxon>Burkholderiaceae</taxon>
        <taxon>Polynucleobacter</taxon>
    </lineage>
</organism>
<dbReference type="GO" id="GO:0003676">
    <property type="term" value="F:nucleic acid binding"/>
    <property type="evidence" value="ECO:0007669"/>
    <property type="project" value="InterPro"/>
</dbReference>
<dbReference type="AlphaFoldDB" id="A0AA43MC01"/>
<name>A0AA43MC01_9BURK</name>
<gene>
    <name evidence="3" type="ORF">M2127_002231</name>
</gene>
<feature type="compositionally biased region" description="Pro residues" evidence="1">
    <location>
        <begin position="271"/>
        <end position="283"/>
    </location>
</feature>
<evidence type="ECO:0000313" key="4">
    <source>
        <dbReference type="Proteomes" id="UP001161160"/>
    </source>
</evidence>
<reference evidence="3" key="1">
    <citation type="submission" date="2023-04" db="EMBL/GenBank/DDBJ databases">
        <title>Genome Encyclopedia of Bacteria and Archaea VI: Functional Genomics of Type Strains.</title>
        <authorList>
            <person name="Whitman W."/>
        </authorList>
    </citation>
    <scope>NUCLEOTIDE SEQUENCE</scope>
    <source>
        <strain evidence="3">Enz.4-51</strain>
    </source>
</reference>
<feature type="region of interest" description="Disordered" evidence="1">
    <location>
        <begin position="263"/>
        <end position="320"/>
    </location>
</feature>
<comment type="caution">
    <text evidence="3">The sequence shown here is derived from an EMBL/GenBank/DDBJ whole genome shotgun (WGS) entry which is preliminary data.</text>
</comment>
<dbReference type="PROSITE" id="PS50994">
    <property type="entry name" value="INTEGRASE"/>
    <property type="match status" value="1"/>
</dbReference>
<dbReference type="InterPro" id="IPR015378">
    <property type="entry name" value="Transposase-like_Mu_C"/>
</dbReference>
<dbReference type="InterPro" id="IPR012337">
    <property type="entry name" value="RNaseH-like_sf"/>
</dbReference>
<dbReference type="EMBL" id="JARXYA010000020">
    <property type="protein sequence ID" value="MDH6504902.1"/>
    <property type="molecule type" value="Genomic_DNA"/>
</dbReference>
<dbReference type="Gene3D" id="3.30.420.10">
    <property type="entry name" value="Ribonuclease H-like superfamily/Ribonuclease H"/>
    <property type="match status" value="1"/>
</dbReference>
<dbReference type="InterPro" id="IPR001584">
    <property type="entry name" value="Integrase_cat-core"/>
</dbReference>
<dbReference type="Proteomes" id="UP001161160">
    <property type="component" value="Unassembled WGS sequence"/>
</dbReference>
<evidence type="ECO:0000313" key="3">
    <source>
        <dbReference type="EMBL" id="MDH6504902.1"/>
    </source>
</evidence>
<feature type="domain" description="Integrase catalytic" evidence="2">
    <location>
        <begin position="1"/>
        <end position="112"/>
    </location>
</feature>
<sequence>MYYGAEFHSESLENACYAMGIEIHYSARKTPWFKGKIERFLGMMNSEVAHGNPGTTFSNIFDKEEYDPVKHAVIRYSVLKEVLHKWVADVYHQRPHSSLDHNSPASFWINAIDPSDILLPDNTTQLDALLGKTEHRVLTHKGIELNGLFYNSSELGDLRRKLGDKLKVDIRADDSNLGSIVVLSPDKKQIYTVPALKPEYANGLSSFQHKICKRYAQNRLGRNDVEAYLEAQLAIQEIISKESSSGRKKQRPNVARYVGDGQTYTTDAAPALPPPVVESPPTPSSSGYSTEPSQKKKFEPIIRVRNPQLIDAENNESEVN</sequence>
<dbReference type="RefSeq" id="WP_280757100.1">
    <property type="nucleotide sequence ID" value="NZ_JARXXW010000029.1"/>
</dbReference>
<protein>
    <recommendedName>
        <fullName evidence="2">Integrase catalytic domain-containing protein</fullName>
    </recommendedName>
</protein>
<feature type="compositionally biased region" description="Basic and acidic residues" evidence="1">
    <location>
        <begin position="293"/>
        <end position="302"/>
    </location>
</feature>
<accession>A0AA43MC01</accession>
<keyword evidence="4" id="KW-1185">Reference proteome</keyword>
<dbReference type="GO" id="GO:0015074">
    <property type="term" value="P:DNA integration"/>
    <property type="evidence" value="ECO:0007669"/>
    <property type="project" value="InterPro"/>
</dbReference>
<proteinExistence type="predicted"/>
<dbReference type="Pfam" id="PF09299">
    <property type="entry name" value="Mu-transpos_C"/>
    <property type="match status" value="1"/>
</dbReference>
<evidence type="ECO:0000259" key="2">
    <source>
        <dbReference type="PROSITE" id="PS50994"/>
    </source>
</evidence>
<dbReference type="InterPro" id="IPR036397">
    <property type="entry name" value="RNaseH_sf"/>
</dbReference>
<evidence type="ECO:0000256" key="1">
    <source>
        <dbReference type="SAM" id="MobiDB-lite"/>
    </source>
</evidence>